<gene>
    <name evidence="1" type="ORF">ACAOBT_LOCUS16994</name>
    <name evidence="2" type="ORF">ACAOBT_LOCUS22170</name>
</gene>
<sequence length="96" mass="10822">MNPVERCFGVWKRRFPILALGIRVAKEKIEPVVVATGALHNLAIIMKDPQPAINNEIEAAVEFINNFDIVPVPVVVQDASNNRTRLLLINYFQDLL</sequence>
<reference evidence="1" key="1">
    <citation type="submission" date="2022-03" db="EMBL/GenBank/DDBJ databases">
        <authorList>
            <person name="Sayadi A."/>
        </authorList>
    </citation>
    <scope>NUCLEOTIDE SEQUENCE</scope>
</reference>
<evidence type="ECO:0000313" key="3">
    <source>
        <dbReference type="Proteomes" id="UP001152888"/>
    </source>
</evidence>
<evidence type="ECO:0000313" key="2">
    <source>
        <dbReference type="EMBL" id="CAH1994524.1"/>
    </source>
</evidence>
<comment type="caution">
    <text evidence="1">The sequence shown here is derived from an EMBL/GenBank/DDBJ whole genome shotgun (WGS) entry which is preliminary data.</text>
</comment>
<accession>A0A9P0PLX5</accession>
<dbReference type="AlphaFoldDB" id="A0A9P0PLX5"/>
<name>A0A9P0PLX5_ACAOB</name>
<proteinExistence type="predicted"/>
<protein>
    <submittedName>
        <fullName evidence="1">Uncharacterized protein</fullName>
    </submittedName>
</protein>
<dbReference type="EMBL" id="CAKOFQ010007202">
    <property type="protein sequence ID" value="CAH1994524.1"/>
    <property type="molecule type" value="Genomic_DNA"/>
</dbReference>
<dbReference type="EMBL" id="CAKOFQ010006989">
    <property type="protein sequence ID" value="CAH1986006.1"/>
    <property type="molecule type" value="Genomic_DNA"/>
</dbReference>
<dbReference type="Proteomes" id="UP001152888">
    <property type="component" value="Unassembled WGS sequence"/>
</dbReference>
<dbReference type="OrthoDB" id="6745066at2759"/>
<evidence type="ECO:0000313" key="1">
    <source>
        <dbReference type="EMBL" id="CAH1986006.1"/>
    </source>
</evidence>
<keyword evidence="3" id="KW-1185">Reference proteome</keyword>
<organism evidence="1 3">
    <name type="scientific">Acanthoscelides obtectus</name>
    <name type="common">Bean weevil</name>
    <name type="synonym">Bruchus obtectus</name>
    <dbReference type="NCBI Taxonomy" id="200917"/>
    <lineage>
        <taxon>Eukaryota</taxon>
        <taxon>Metazoa</taxon>
        <taxon>Ecdysozoa</taxon>
        <taxon>Arthropoda</taxon>
        <taxon>Hexapoda</taxon>
        <taxon>Insecta</taxon>
        <taxon>Pterygota</taxon>
        <taxon>Neoptera</taxon>
        <taxon>Endopterygota</taxon>
        <taxon>Coleoptera</taxon>
        <taxon>Polyphaga</taxon>
        <taxon>Cucujiformia</taxon>
        <taxon>Chrysomeloidea</taxon>
        <taxon>Chrysomelidae</taxon>
        <taxon>Bruchinae</taxon>
        <taxon>Bruchini</taxon>
        <taxon>Acanthoscelides</taxon>
    </lineage>
</organism>